<evidence type="ECO:0000313" key="6">
    <source>
        <dbReference type="Proteomes" id="UP000543554"/>
    </source>
</evidence>
<evidence type="ECO:0000256" key="3">
    <source>
        <dbReference type="ARBA" id="ARBA00022723"/>
    </source>
</evidence>
<proteinExistence type="predicted"/>
<dbReference type="AlphaFoldDB" id="A0AA40VC75"/>
<dbReference type="SUPFAM" id="SSF101898">
    <property type="entry name" value="NHL repeat"/>
    <property type="match status" value="1"/>
</dbReference>
<dbReference type="InterPro" id="IPR051785">
    <property type="entry name" value="MMCE/EMCE_epimerase"/>
</dbReference>
<organism evidence="5 6">
    <name type="scientific">Methylorubrum thiocyanatum</name>
    <dbReference type="NCBI Taxonomy" id="47958"/>
    <lineage>
        <taxon>Bacteria</taxon>
        <taxon>Pseudomonadati</taxon>
        <taxon>Pseudomonadota</taxon>
        <taxon>Alphaproteobacteria</taxon>
        <taxon>Hyphomicrobiales</taxon>
        <taxon>Methylobacteriaceae</taxon>
        <taxon>Methylorubrum</taxon>
    </lineage>
</organism>
<name>A0AA40VC75_9HYPH</name>
<dbReference type="Gene3D" id="2.120.10.30">
    <property type="entry name" value="TolB, C-terminal domain"/>
    <property type="match status" value="1"/>
</dbReference>
<keyword evidence="3" id="KW-0479">Metal-binding</keyword>
<accession>A0AA40VC75</accession>
<evidence type="ECO:0000259" key="4">
    <source>
        <dbReference type="PROSITE" id="PS51819"/>
    </source>
</evidence>
<evidence type="ECO:0000256" key="2">
    <source>
        <dbReference type="ARBA" id="ARBA00022525"/>
    </source>
</evidence>
<comment type="caution">
    <text evidence="5">The sequence shown here is derived from an EMBL/GenBank/DDBJ whole genome shotgun (WGS) entry which is preliminary data.</text>
</comment>
<dbReference type="Gene3D" id="3.10.180.10">
    <property type="entry name" value="2,3-Dihydroxybiphenyl 1,2-Dioxygenase, domain 1"/>
    <property type="match status" value="1"/>
</dbReference>
<dbReference type="InterPro" id="IPR011042">
    <property type="entry name" value="6-blade_b-propeller_TolB-like"/>
</dbReference>
<sequence>MSMTVAAEARAASAPTPALTVAAQSRWLCNGVAAAPDGTLFLGLPRFPDHTATPSLVRVEPDGALSPFPGGTWNAWSRDGDGRETFVTVNAVHVFNDGTLWVVDQGAVGGQAVPGGPKIVRIDPRTGTVLAVLRFGDDILPAGAAMNDLRLHDHMLYVTDSGLGGLIVHDLAANRTLRRLSGHPLLRKPEGAAQKGKGGRILADAADRHPAVASDMIELDADGAWLYWATPTGPVRRIATALLTDESLTDADLAAAIQTIAEIPTIGGTAMDTLGNLYLSDAENRRIAVLTPQGRMLTLVQDDRLVSPDAICIDGQRRLLVPASQLEDLASGAGGDDRTRAPWQVLALPLPRELAGLRLGEAVTGRSPPRGLSNIHGIEHVAMTVPDMEAAIRFLQEAFGATVLYRHLKLTDEPLTAADVGRINGLPETATLRGACQMRLGDGANIELFQLTGIARTEAAEINDIGLNHFSLFVDDIALATERFAAAGGTLLDGPNDLGLNETGAGNQLWFGRMPWGTWVEFMTFRSPLRYDAGATQERRFPARG</sequence>
<dbReference type="InterPro" id="IPR004360">
    <property type="entry name" value="Glyas_Fos-R_dOase_dom"/>
</dbReference>
<dbReference type="PANTHER" id="PTHR43048">
    <property type="entry name" value="METHYLMALONYL-COA EPIMERASE"/>
    <property type="match status" value="1"/>
</dbReference>
<evidence type="ECO:0000313" key="5">
    <source>
        <dbReference type="EMBL" id="MBA8914682.1"/>
    </source>
</evidence>
<dbReference type="Proteomes" id="UP000543554">
    <property type="component" value="Unassembled WGS sequence"/>
</dbReference>
<keyword evidence="2" id="KW-0964">Secreted</keyword>
<comment type="subcellular location">
    <subcellularLocation>
        <location evidence="1">Secreted</location>
    </subcellularLocation>
</comment>
<keyword evidence="6" id="KW-1185">Reference proteome</keyword>
<dbReference type="InterPro" id="IPR029068">
    <property type="entry name" value="Glyas_Bleomycin-R_OHBP_Dase"/>
</dbReference>
<dbReference type="GO" id="GO:0005576">
    <property type="term" value="C:extracellular region"/>
    <property type="evidence" value="ECO:0007669"/>
    <property type="project" value="UniProtKB-SubCell"/>
</dbReference>
<dbReference type="GO" id="GO:0046491">
    <property type="term" value="P:L-methylmalonyl-CoA metabolic process"/>
    <property type="evidence" value="ECO:0007669"/>
    <property type="project" value="TreeGrafter"/>
</dbReference>
<dbReference type="SUPFAM" id="SSF54593">
    <property type="entry name" value="Glyoxalase/Bleomycin resistance protein/Dihydroxybiphenyl dioxygenase"/>
    <property type="match status" value="1"/>
</dbReference>
<dbReference type="PROSITE" id="PS51819">
    <property type="entry name" value="VOC"/>
    <property type="match status" value="1"/>
</dbReference>
<dbReference type="Pfam" id="PF00903">
    <property type="entry name" value="Glyoxalase"/>
    <property type="match status" value="1"/>
</dbReference>
<feature type="domain" description="VOC" evidence="4">
    <location>
        <begin position="377"/>
        <end position="525"/>
    </location>
</feature>
<protein>
    <submittedName>
        <fullName evidence="5">Catechol 2,3-dioxygenase-like lactoylglutathione lyase family enzyme</fullName>
    </submittedName>
</protein>
<gene>
    <name evidence="5" type="ORF">HNR51_003775</name>
</gene>
<reference evidence="5 6" key="1">
    <citation type="submission" date="2020-08" db="EMBL/GenBank/DDBJ databases">
        <title>Genomic Encyclopedia of Type Strains, Phase IV (KMG-IV): sequencing the most valuable type-strain genomes for metagenomic binning, comparative biology and taxonomic classification.</title>
        <authorList>
            <person name="Goeker M."/>
        </authorList>
    </citation>
    <scope>NUCLEOTIDE SEQUENCE [LARGE SCALE GENOMIC DNA]</scope>
    <source>
        <strain evidence="5 6">DSM 11490</strain>
    </source>
</reference>
<dbReference type="GO" id="GO:0004493">
    <property type="term" value="F:methylmalonyl-CoA epimerase activity"/>
    <property type="evidence" value="ECO:0007669"/>
    <property type="project" value="TreeGrafter"/>
</dbReference>
<dbReference type="GO" id="GO:0016829">
    <property type="term" value="F:lyase activity"/>
    <property type="evidence" value="ECO:0007669"/>
    <property type="project" value="UniProtKB-KW"/>
</dbReference>
<dbReference type="InterPro" id="IPR017996">
    <property type="entry name" value="MRJP/yellow-related"/>
</dbReference>
<dbReference type="PANTHER" id="PTHR43048:SF6">
    <property type="entry name" value="BLR8189 PROTEIN"/>
    <property type="match status" value="1"/>
</dbReference>
<dbReference type="GO" id="GO:0046872">
    <property type="term" value="F:metal ion binding"/>
    <property type="evidence" value="ECO:0007669"/>
    <property type="project" value="UniProtKB-KW"/>
</dbReference>
<dbReference type="InterPro" id="IPR037523">
    <property type="entry name" value="VOC_core"/>
</dbReference>
<dbReference type="Pfam" id="PF03022">
    <property type="entry name" value="MRJP"/>
    <property type="match status" value="1"/>
</dbReference>
<dbReference type="RefSeq" id="WP_182555941.1">
    <property type="nucleotide sequence ID" value="NZ_BPRF01000017.1"/>
</dbReference>
<evidence type="ECO:0000256" key="1">
    <source>
        <dbReference type="ARBA" id="ARBA00004613"/>
    </source>
</evidence>
<dbReference type="EMBL" id="JACJIB010000006">
    <property type="protein sequence ID" value="MBA8914682.1"/>
    <property type="molecule type" value="Genomic_DNA"/>
</dbReference>
<keyword evidence="5" id="KW-0456">Lyase</keyword>